<name>A0A227J7R0_VIBPH</name>
<proteinExistence type="predicted"/>
<comment type="caution">
    <text evidence="2">The sequence shown here is derived from an EMBL/GenBank/DDBJ whole genome shotgun (WGS) entry which is preliminary data.</text>
</comment>
<evidence type="ECO:0000256" key="1">
    <source>
        <dbReference type="SAM" id="MobiDB-lite"/>
    </source>
</evidence>
<feature type="non-terminal residue" evidence="2">
    <location>
        <position position="60"/>
    </location>
</feature>
<protein>
    <submittedName>
        <fullName evidence="2">Formimidoylglutamase</fullName>
    </submittedName>
</protein>
<feature type="compositionally biased region" description="Basic and acidic residues" evidence="1">
    <location>
        <begin position="15"/>
        <end position="24"/>
    </location>
</feature>
<feature type="region of interest" description="Disordered" evidence="1">
    <location>
        <begin position="1"/>
        <end position="24"/>
    </location>
</feature>
<gene>
    <name evidence="2" type="ORF">CA163_19495</name>
</gene>
<accession>A0A227J7R0</accession>
<reference evidence="2 3" key="1">
    <citation type="journal article" date="2017" name="Appl. Environ. Microbiol.">
        <title>Parallel evolution of two clades of a major Atlantic endemic Vibrio parahaemolyticus pathogen lineage by independent acquisition of related pathogenicity islands.</title>
        <authorList>
            <person name="Xu F."/>
            <person name="Gonzalez-Escalona N."/>
            <person name="Drees K.P."/>
            <person name="Sebra R.P."/>
            <person name="Cooper V.S."/>
            <person name="Jones S.H."/>
            <person name="Whistler C.A."/>
        </authorList>
    </citation>
    <scope>NUCLEOTIDE SEQUENCE [LARGE SCALE GENOMIC DNA]</scope>
    <source>
        <strain evidence="2 3">MAVP-3</strain>
    </source>
</reference>
<sequence length="60" mass="6717">MSQSDLHQQKFHWQGRHDAEDGKLGQRIHHVVKHQKTSELEKASQGVSILGFATDAGVAR</sequence>
<dbReference type="EMBL" id="NIXT01001488">
    <property type="protein sequence ID" value="OXE31166.1"/>
    <property type="molecule type" value="Genomic_DNA"/>
</dbReference>
<dbReference type="AlphaFoldDB" id="A0A227J7R0"/>
<organism evidence="2 3">
    <name type="scientific">Vibrio parahaemolyticus</name>
    <dbReference type="NCBI Taxonomy" id="670"/>
    <lineage>
        <taxon>Bacteria</taxon>
        <taxon>Pseudomonadati</taxon>
        <taxon>Pseudomonadota</taxon>
        <taxon>Gammaproteobacteria</taxon>
        <taxon>Vibrionales</taxon>
        <taxon>Vibrionaceae</taxon>
        <taxon>Vibrio</taxon>
    </lineage>
</organism>
<dbReference type="Proteomes" id="UP000214596">
    <property type="component" value="Unassembled WGS sequence"/>
</dbReference>
<dbReference type="Gene3D" id="3.40.800.10">
    <property type="entry name" value="Ureohydrolase domain"/>
    <property type="match status" value="1"/>
</dbReference>
<evidence type="ECO:0000313" key="2">
    <source>
        <dbReference type="EMBL" id="OXE31166.1"/>
    </source>
</evidence>
<evidence type="ECO:0000313" key="3">
    <source>
        <dbReference type="Proteomes" id="UP000214596"/>
    </source>
</evidence>